<protein>
    <submittedName>
        <fullName evidence="2">Uncharacterized protein</fullName>
    </submittedName>
</protein>
<name>A0A914CAT1_9BILA</name>
<dbReference type="Gene3D" id="3.40.30.10">
    <property type="entry name" value="Glutaredoxin"/>
    <property type="match status" value="1"/>
</dbReference>
<reference evidence="2" key="1">
    <citation type="submission" date="2022-11" db="UniProtKB">
        <authorList>
            <consortium name="WormBaseParasite"/>
        </authorList>
    </citation>
    <scope>IDENTIFICATION</scope>
</reference>
<dbReference type="GO" id="GO:0016324">
    <property type="term" value="C:apical plasma membrane"/>
    <property type="evidence" value="ECO:0007669"/>
    <property type="project" value="TreeGrafter"/>
</dbReference>
<dbReference type="WBParaSite" id="ACRNAN_Path_724.g2743.t1">
    <property type="protein sequence ID" value="ACRNAN_Path_724.g2743.t1"/>
    <property type="gene ID" value="ACRNAN_Path_724.g2743"/>
</dbReference>
<evidence type="ECO:0000313" key="2">
    <source>
        <dbReference type="WBParaSite" id="ACRNAN_Path_724.g2743.t1"/>
    </source>
</evidence>
<keyword evidence="1" id="KW-1185">Reference proteome</keyword>
<dbReference type="GO" id="GO:0005737">
    <property type="term" value="C:cytoplasm"/>
    <property type="evidence" value="ECO:0007669"/>
    <property type="project" value="TreeGrafter"/>
</dbReference>
<sequence>MILLLKSENPKCRFNVRTLNEAKPPSEFKSVGLRHAPALVHGEDIAIDLVDEIIEYIDRNYPEPSLRYNSPDADDATADLFRSFCFFIKEVNKDPKNLMNELYRLDRFLDGHEYKFLVSDCPTYIDCRILAKLHSIRITARVLKEFEIPVDLYNLWRYLKNGYEHDAFRKSCPSDQEIILYWAERKDTPNLTAQKRAQLCRQKVN</sequence>
<dbReference type="InterPro" id="IPR036282">
    <property type="entry name" value="Glutathione-S-Trfase_C_sf"/>
</dbReference>
<dbReference type="Proteomes" id="UP000887540">
    <property type="component" value="Unplaced"/>
</dbReference>
<dbReference type="AlphaFoldDB" id="A0A914CAT1"/>
<dbReference type="GO" id="GO:0005254">
    <property type="term" value="F:chloride channel activity"/>
    <property type="evidence" value="ECO:0007669"/>
    <property type="project" value="TreeGrafter"/>
</dbReference>
<evidence type="ECO:0000313" key="1">
    <source>
        <dbReference type="Proteomes" id="UP000887540"/>
    </source>
</evidence>
<proteinExistence type="predicted"/>
<accession>A0A914CAT1</accession>
<dbReference type="Gene3D" id="1.20.1050.10">
    <property type="match status" value="1"/>
</dbReference>
<dbReference type="PANTHER" id="PTHR43920">
    <property type="entry name" value="CHLORIDE INTRACELLULAR CHANNEL, ISOFORM A"/>
    <property type="match status" value="1"/>
</dbReference>
<dbReference type="SUPFAM" id="SSF47616">
    <property type="entry name" value="GST C-terminal domain-like"/>
    <property type="match status" value="1"/>
</dbReference>
<organism evidence="1 2">
    <name type="scientific">Acrobeloides nanus</name>
    <dbReference type="NCBI Taxonomy" id="290746"/>
    <lineage>
        <taxon>Eukaryota</taxon>
        <taxon>Metazoa</taxon>
        <taxon>Ecdysozoa</taxon>
        <taxon>Nematoda</taxon>
        <taxon>Chromadorea</taxon>
        <taxon>Rhabditida</taxon>
        <taxon>Tylenchina</taxon>
        <taxon>Cephalobomorpha</taxon>
        <taxon>Cephaloboidea</taxon>
        <taxon>Cephalobidae</taxon>
        <taxon>Acrobeloides</taxon>
    </lineage>
</organism>
<dbReference type="PANTHER" id="PTHR43920:SF5">
    <property type="entry name" value="CHLORIDE INTRACELLULAR CHANNEL CLIC"/>
    <property type="match status" value="1"/>
</dbReference>